<name>A0A484VCW8_9ZZZZ</name>
<gene>
    <name evidence="1" type="ORF">RAN3_1858</name>
</gene>
<evidence type="ECO:0000313" key="1">
    <source>
        <dbReference type="EMBL" id="VFR96442.1"/>
    </source>
</evidence>
<organism evidence="1">
    <name type="scientific">plant metagenome</name>
    <dbReference type="NCBI Taxonomy" id="1297885"/>
    <lineage>
        <taxon>unclassified sequences</taxon>
        <taxon>metagenomes</taxon>
        <taxon>organismal metagenomes</taxon>
    </lineage>
</organism>
<sequence>MALDLARLALGFAAQPAATPAAVQEQDAPSDDELLNLAMYIAHERELDVTGHPHDTDGAVRRFNAAVARHGAQPAASAEPWRASDADVLAWAERHLVENTLKGAAARCAIDDARSMHMLAAPVATQAQPEEVRDALVDSRYLAGVTAGWNAAHADDPNAAIKAIHDAHDGYLKPLRDWQKAGKPAVAQAQSSGNAGELPTLTMHAAFVRHFGHDRNWLNTEGSYFVEGYRAALAAQASGQAQDALTQAAQDVLAERQRQISVEGWTPEHDDKYTAGDMASAAACYASQGRYHYPEPGKPGPNWPWAPAWWKPAGYRSNLIKAGALVLAEIERLDRDAARQESKGGGHV</sequence>
<protein>
    <submittedName>
        <fullName evidence="1">Phage protein</fullName>
    </submittedName>
</protein>
<proteinExistence type="predicted"/>
<accession>A0A484VCW8</accession>
<reference evidence="1" key="1">
    <citation type="submission" date="2019-03" db="EMBL/GenBank/DDBJ databases">
        <authorList>
            <person name="Danneels B."/>
        </authorList>
    </citation>
    <scope>NUCLEOTIDE SEQUENCE</scope>
</reference>
<dbReference type="AlphaFoldDB" id="A0A484VCW8"/>
<dbReference type="EMBL" id="CAADIO010000049">
    <property type="protein sequence ID" value="VFR96442.1"/>
    <property type="molecule type" value="Genomic_DNA"/>
</dbReference>